<dbReference type="Proteomes" id="UP000380386">
    <property type="component" value="Unassembled WGS sequence"/>
</dbReference>
<dbReference type="PROSITE" id="PS51257">
    <property type="entry name" value="PROKAR_LIPOPROTEIN"/>
    <property type="match status" value="1"/>
</dbReference>
<evidence type="ECO:0000256" key="4">
    <source>
        <dbReference type="ARBA" id="ARBA00023139"/>
    </source>
</evidence>
<dbReference type="RefSeq" id="WP_153382283.1">
    <property type="nucleotide sequence ID" value="NZ_VDFL01000002.1"/>
</dbReference>
<dbReference type="PIRSF" id="PIRSF002854">
    <property type="entry name" value="MetQ"/>
    <property type="match status" value="1"/>
</dbReference>
<organism evidence="7 8">
    <name type="scientific">Companilactobacillus mishanensis</name>
    <dbReference type="NCBI Taxonomy" id="2486008"/>
    <lineage>
        <taxon>Bacteria</taxon>
        <taxon>Bacillati</taxon>
        <taxon>Bacillota</taxon>
        <taxon>Bacilli</taxon>
        <taxon>Lactobacillales</taxon>
        <taxon>Lactobacillaceae</taxon>
        <taxon>Companilactobacillus</taxon>
    </lineage>
</organism>
<name>A0A5P0ZG40_9LACO</name>
<keyword evidence="4" id="KW-0564">Palmitate</keyword>
<dbReference type="AlphaFoldDB" id="A0A5P0ZG40"/>
<dbReference type="EMBL" id="VDFM01000002">
    <property type="protein sequence ID" value="MQS52023.1"/>
    <property type="molecule type" value="Genomic_DNA"/>
</dbReference>
<dbReference type="PANTHER" id="PTHR30429:SF3">
    <property type="entry name" value="LIPOPROTEIN"/>
    <property type="match status" value="1"/>
</dbReference>
<protein>
    <recommendedName>
        <fullName evidence="6">Lipoprotein</fullName>
    </recommendedName>
</protein>
<evidence type="ECO:0000313" key="7">
    <source>
        <dbReference type="EMBL" id="MQS52023.1"/>
    </source>
</evidence>
<dbReference type="GO" id="GO:0016020">
    <property type="term" value="C:membrane"/>
    <property type="evidence" value="ECO:0007669"/>
    <property type="project" value="UniProtKB-SubCell"/>
</dbReference>
<evidence type="ECO:0000256" key="5">
    <source>
        <dbReference type="ARBA" id="ARBA00023288"/>
    </source>
</evidence>
<dbReference type="Gene3D" id="3.40.190.10">
    <property type="entry name" value="Periplasmic binding protein-like II"/>
    <property type="match status" value="2"/>
</dbReference>
<sequence>MKKSYQMWKTPLLVIVALFILVLTGCGTHNSSNTVRVGINASDEPIWKEVQKQVKKEGITIKITDFSDYNQPNTALAQGGLDINAYQHRYFLDAWNKSHHTHIVPIGDTIIEPLALYSHKVTKVSQLKKNAKITIPNDTSNEARALQLLASAGLITLKDKKLPSTKDITSNRLHLKFTTLDAAQTARSLDDVDAAVVNGNVASDAKLNPKKAVFREKITQKSKPWINVIAADSKDKNNKNLKKVVKAFQSKATAKVIKKVYGGNAIPAWNLNLK</sequence>
<keyword evidence="3" id="KW-0472">Membrane</keyword>
<evidence type="ECO:0000256" key="6">
    <source>
        <dbReference type="PIRNR" id="PIRNR002854"/>
    </source>
</evidence>
<reference evidence="7 8" key="1">
    <citation type="journal article" date="2019" name="Syst. Appl. Microbiol.">
        <title>Polyphasic characterization of two novel Lactobacillus spp. isolated from blown salami packages: Description of Lactobacillus halodurans sp. nov. and Lactobacillus salsicarnum sp. nov.</title>
        <authorList>
            <person name="Schuster J.A."/>
            <person name="Klingl A."/>
            <person name="Vogel R.F."/>
            <person name="Ehrmann M.A."/>
        </authorList>
    </citation>
    <scope>NUCLEOTIDE SEQUENCE [LARGE SCALE GENOMIC DNA]</scope>
    <source>
        <strain evidence="7 8">TMW 1.2118</strain>
    </source>
</reference>
<comment type="subcellular location">
    <subcellularLocation>
        <location evidence="1">Membrane</location>
        <topology evidence="1">Lipid-anchor</topology>
    </subcellularLocation>
</comment>
<proteinExistence type="inferred from homology"/>
<keyword evidence="5 6" id="KW-0449">Lipoprotein</keyword>
<dbReference type="SUPFAM" id="SSF53850">
    <property type="entry name" value="Periplasmic binding protein-like II"/>
    <property type="match status" value="1"/>
</dbReference>
<dbReference type="InterPro" id="IPR004872">
    <property type="entry name" value="Lipoprotein_NlpA"/>
</dbReference>
<dbReference type="PANTHER" id="PTHR30429">
    <property type="entry name" value="D-METHIONINE-BINDING LIPOPROTEIN METQ"/>
    <property type="match status" value="1"/>
</dbReference>
<comment type="caution">
    <text evidence="7">The sequence shown here is derived from an EMBL/GenBank/DDBJ whole genome shotgun (WGS) entry which is preliminary data.</text>
</comment>
<keyword evidence="2" id="KW-0732">Signal</keyword>
<dbReference type="OrthoDB" id="9812878at2"/>
<comment type="similarity">
    <text evidence="6">Belongs to the nlpA lipoprotein family.</text>
</comment>
<dbReference type="Pfam" id="PF03180">
    <property type="entry name" value="Lipoprotein_9"/>
    <property type="match status" value="1"/>
</dbReference>
<evidence type="ECO:0000256" key="2">
    <source>
        <dbReference type="ARBA" id="ARBA00022729"/>
    </source>
</evidence>
<evidence type="ECO:0000256" key="3">
    <source>
        <dbReference type="ARBA" id="ARBA00023136"/>
    </source>
</evidence>
<evidence type="ECO:0000313" key="8">
    <source>
        <dbReference type="Proteomes" id="UP000380386"/>
    </source>
</evidence>
<gene>
    <name evidence="7" type="ORF">FHL02_03200</name>
</gene>
<accession>A0A5P0ZG40</accession>
<evidence type="ECO:0000256" key="1">
    <source>
        <dbReference type="ARBA" id="ARBA00004635"/>
    </source>
</evidence>